<evidence type="ECO:0000313" key="5">
    <source>
        <dbReference type="EMBL" id="KAI1871724.1"/>
    </source>
</evidence>
<keyword evidence="4" id="KW-0732">Signal</keyword>
<evidence type="ECO:0008006" key="7">
    <source>
        <dbReference type="Google" id="ProtNLM"/>
    </source>
</evidence>
<gene>
    <name evidence="5" type="ORF">JX265_005710</name>
</gene>
<keyword evidence="2" id="KW-1015">Disulfide bond</keyword>
<sequence length="422" mass="42883">MPSTTSMMRAALFAASSASAAAVLESRQMTTTTCADVHMFLARGNSEPYPGRQKVLVAEVCDRVANCDYEDIVMNNYLDSPYCAATYEGATKGYDAIVAYNKRCPDAKLVLTGYSQGGHVISDILGGGHGTFFNECYEDQTPQLDRYSAAGQMVKAVTTFGNVRHTANQPYNYGTGSANDSSNPRGPAEQALLNTYADVWRDYCAIGDPVCAHGNVREDHTNYFDIYTYGAAEYIVSLLKAADASSSSATMSATSSSAVSSATLSVEASTTSSSVEASATVSSSSVSSSVAASATSSSTVSSSAEISSTISSSTVSSSAESSSTVSSSVQAAATSSGYPMASVSVSSAPASSASASSATASSATASSATASSSVESSASASSATLSSYAVSHPTVSSSSAAAPSVTRVACGRKHKRATRGSN</sequence>
<proteinExistence type="predicted"/>
<protein>
    <recommendedName>
        <fullName evidence="7">Cutinase</fullName>
    </recommendedName>
</protein>
<feature type="compositionally biased region" description="Basic residues" evidence="3">
    <location>
        <begin position="410"/>
        <end position="422"/>
    </location>
</feature>
<dbReference type="GO" id="GO:0052689">
    <property type="term" value="F:carboxylic ester hydrolase activity"/>
    <property type="evidence" value="ECO:0007669"/>
    <property type="project" value="UniProtKB-ARBA"/>
</dbReference>
<dbReference type="OrthoDB" id="2586582at2759"/>
<comment type="caution">
    <text evidence="5">The sequence shown here is derived from an EMBL/GenBank/DDBJ whole genome shotgun (WGS) entry which is preliminary data.</text>
</comment>
<dbReference type="AlphaFoldDB" id="A0A9Q0ARG7"/>
<feature type="compositionally biased region" description="Low complexity" evidence="3">
    <location>
        <begin position="394"/>
        <end position="409"/>
    </location>
</feature>
<feature type="signal peptide" evidence="4">
    <location>
        <begin position="1"/>
        <end position="22"/>
    </location>
</feature>
<accession>A0A9Q0ARG7</accession>
<organism evidence="5 6">
    <name type="scientific">Neoarthrinium moseri</name>
    <dbReference type="NCBI Taxonomy" id="1658444"/>
    <lineage>
        <taxon>Eukaryota</taxon>
        <taxon>Fungi</taxon>
        <taxon>Dikarya</taxon>
        <taxon>Ascomycota</taxon>
        <taxon>Pezizomycotina</taxon>
        <taxon>Sordariomycetes</taxon>
        <taxon>Xylariomycetidae</taxon>
        <taxon>Amphisphaeriales</taxon>
        <taxon>Apiosporaceae</taxon>
        <taxon>Neoarthrinium</taxon>
    </lineage>
</organism>
<dbReference type="Gene3D" id="3.40.50.1820">
    <property type="entry name" value="alpha/beta hydrolase"/>
    <property type="match status" value="1"/>
</dbReference>
<evidence type="ECO:0000313" key="6">
    <source>
        <dbReference type="Proteomes" id="UP000829685"/>
    </source>
</evidence>
<dbReference type="InterPro" id="IPR029058">
    <property type="entry name" value="AB_hydrolase_fold"/>
</dbReference>
<keyword evidence="1" id="KW-0378">Hydrolase</keyword>
<dbReference type="InterPro" id="IPR000675">
    <property type="entry name" value="Cutinase/axe"/>
</dbReference>
<feature type="region of interest" description="Disordered" evidence="3">
    <location>
        <begin position="394"/>
        <end position="422"/>
    </location>
</feature>
<dbReference type="Pfam" id="PF01083">
    <property type="entry name" value="Cutinase"/>
    <property type="match status" value="1"/>
</dbReference>
<name>A0A9Q0ARG7_9PEZI</name>
<evidence type="ECO:0000256" key="3">
    <source>
        <dbReference type="SAM" id="MobiDB-lite"/>
    </source>
</evidence>
<dbReference type="PANTHER" id="PTHR33630:SF13">
    <property type="entry name" value="ACETYLXYLAN ESTERASE"/>
    <property type="match status" value="1"/>
</dbReference>
<dbReference type="EMBL" id="JAFIMR010000012">
    <property type="protein sequence ID" value="KAI1871724.1"/>
    <property type="molecule type" value="Genomic_DNA"/>
</dbReference>
<reference evidence="5" key="1">
    <citation type="submission" date="2021-03" db="EMBL/GenBank/DDBJ databases">
        <title>Revisited historic fungal species revealed as producer of novel bioactive compounds through whole genome sequencing and comparative genomics.</title>
        <authorList>
            <person name="Vignolle G.A."/>
            <person name="Hochenegger N."/>
            <person name="Mach R.L."/>
            <person name="Mach-Aigner A.R."/>
            <person name="Javad Rahimi M."/>
            <person name="Salim K.A."/>
            <person name="Chan C.M."/>
            <person name="Lim L.B.L."/>
            <person name="Cai F."/>
            <person name="Druzhinina I.S."/>
            <person name="U'Ren J.M."/>
            <person name="Derntl C."/>
        </authorList>
    </citation>
    <scope>NUCLEOTIDE SEQUENCE</scope>
    <source>
        <strain evidence="5">TUCIM 5799</strain>
    </source>
</reference>
<feature type="chain" id="PRO_5040254242" description="Cutinase" evidence="4">
    <location>
        <begin position="23"/>
        <end position="422"/>
    </location>
</feature>
<evidence type="ECO:0000256" key="1">
    <source>
        <dbReference type="ARBA" id="ARBA00022801"/>
    </source>
</evidence>
<evidence type="ECO:0000256" key="2">
    <source>
        <dbReference type="ARBA" id="ARBA00023157"/>
    </source>
</evidence>
<evidence type="ECO:0000256" key="4">
    <source>
        <dbReference type="SAM" id="SignalP"/>
    </source>
</evidence>
<dbReference type="PANTHER" id="PTHR33630">
    <property type="entry name" value="CUTINASE RV1984C-RELATED-RELATED"/>
    <property type="match status" value="1"/>
</dbReference>
<dbReference type="SMART" id="SM01110">
    <property type="entry name" value="Cutinase"/>
    <property type="match status" value="1"/>
</dbReference>
<dbReference type="SUPFAM" id="SSF53474">
    <property type="entry name" value="alpha/beta-Hydrolases"/>
    <property type="match status" value="1"/>
</dbReference>
<dbReference type="Proteomes" id="UP000829685">
    <property type="component" value="Unassembled WGS sequence"/>
</dbReference>
<keyword evidence="6" id="KW-1185">Reference proteome</keyword>